<name>A0ABT2YQQ9_9GAMM</name>
<keyword evidence="6 15" id="KW-0997">Cell inner membrane</keyword>
<dbReference type="EMBL" id="JAOVZB010000002">
    <property type="protein sequence ID" value="MCV2402216.1"/>
    <property type="molecule type" value="Genomic_DNA"/>
</dbReference>
<accession>A0ABT2YQQ9</accession>
<comment type="caution">
    <text evidence="16">The sequence shown here is derived from an EMBL/GenBank/DDBJ whole genome shotgun (WGS) entry which is preliminary data.</text>
</comment>
<comment type="function">
    <text evidence="15">Catalyzes the ATP-dependent phosphorylation of the 3-deoxy-D-manno-octulosonic acid (Kdo) residue in Kdo-lipid IV(A) at the 4-OH position.</text>
</comment>
<keyword evidence="8 15" id="KW-0547">Nucleotide-binding</keyword>
<evidence type="ECO:0000256" key="14">
    <source>
        <dbReference type="ARBA" id="ARBA00034417"/>
    </source>
</evidence>
<keyword evidence="10 15" id="KW-0067">ATP-binding</keyword>
<comment type="similarity">
    <text evidence="3 15">Belongs to the protein kinase superfamily. KdkA/RfaP family.</text>
</comment>
<comment type="subcellular location">
    <subcellularLocation>
        <location evidence="1 15">Cell inner membrane</location>
        <topology evidence="1 15">Peripheral membrane protein</topology>
        <orientation evidence="1 15">Cytoplasmic side</orientation>
    </subcellularLocation>
</comment>
<evidence type="ECO:0000313" key="17">
    <source>
        <dbReference type="Proteomes" id="UP001209713"/>
    </source>
</evidence>
<feature type="active site" evidence="15">
    <location>
        <position position="167"/>
    </location>
</feature>
<keyword evidence="12 15" id="KW-0472">Membrane</keyword>
<sequence length="236" mass="27454">MPQATPLSPKTFLLKSDLAQPITEAWFDPDFWHSQQALAGTGNGRGAVWFVDSQYGQFVIRRYRRGGLISKFNKSSFLFTTQQTTRPWQELELLEKMRELDLPVPKPVGGLYSIKYGFYQASLLIETIPNAEDLFTLIKSKESSHLPWHDIGKIIRRFHDCDIYHSDLNCHNIMIDKDAKIWLIDFDKCQQKTGDAYWKQANIDRLKRSLDKESNLHNTFNVSEEMWLSFLEGYNG</sequence>
<protein>
    <recommendedName>
        <fullName evidence="13 15">3-deoxy-D-manno-octulosonic acid kinase</fullName>
        <shortName evidence="15">Kdo kinase</shortName>
        <ecNumber evidence="4 15">2.7.1.166</ecNumber>
    </recommendedName>
</protein>
<comment type="pathway">
    <text evidence="2 15">Bacterial outer membrane biogenesis; LPS core biosynthesis.</text>
</comment>
<gene>
    <name evidence="15" type="primary">kdkA</name>
    <name evidence="16" type="ORF">OFY17_04870</name>
</gene>
<dbReference type="Gene3D" id="1.10.510.10">
    <property type="entry name" value="Transferase(Phosphotransferase) domain 1"/>
    <property type="match status" value="1"/>
</dbReference>
<evidence type="ECO:0000256" key="4">
    <source>
        <dbReference type="ARBA" id="ARBA00011988"/>
    </source>
</evidence>
<reference evidence="16 17" key="1">
    <citation type="submission" date="2022-10" db="EMBL/GenBank/DDBJ databases">
        <title>Marinomonas transparenta sp. nov. and Marinomonas sargassi sp. nov., isolated from marine alga (Sargassum natans (L.) Gaillon).</title>
        <authorList>
            <person name="Wang Y."/>
        </authorList>
    </citation>
    <scope>NUCLEOTIDE SEQUENCE [LARGE SCALE GENOMIC DNA]</scope>
    <source>
        <strain evidence="16 17">C2222</strain>
    </source>
</reference>
<evidence type="ECO:0000256" key="13">
    <source>
        <dbReference type="ARBA" id="ARBA00029511"/>
    </source>
</evidence>
<dbReference type="GO" id="GO:0016301">
    <property type="term" value="F:kinase activity"/>
    <property type="evidence" value="ECO:0007669"/>
    <property type="project" value="UniProtKB-KW"/>
</dbReference>
<evidence type="ECO:0000256" key="2">
    <source>
        <dbReference type="ARBA" id="ARBA00004713"/>
    </source>
</evidence>
<keyword evidence="7 15" id="KW-0808">Transferase</keyword>
<evidence type="ECO:0000313" key="16">
    <source>
        <dbReference type="EMBL" id="MCV2402216.1"/>
    </source>
</evidence>
<keyword evidence="9 15" id="KW-0418">Kinase</keyword>
<evidence type="ECO:0000256" key="15">
    <source>
        <dbReference type="HAMAP-Rule" id="MF_00521"/>
    </source>
</evidence>
<evidence type="ECO:0000256" key="11">
    <source>
        <dbReference type="ARBA" id="ARBA00022985"/>
    </source>
</evidence>
<keyword evidence="17" id="KW-1185">Reference proteome</keyword>
<dbReference type="SUPFAM" id="SSF56112">
    <property type="entry name" value="Protein kinase-like (PK-like)"/>
    <property type="match status" value="1"/>
</dbReference>
<dbReference type="Proteomes" id="UP001209713">
    <property type="component" value="Unassembled WGS sequence"/>
</dbReference>
<evidence type="ECO:0000256" key="3">
    <source>
        <dbReference type="ARBA" id="ARBA00010327"/>
    </source>
</evidence>
<dbReference type="RefSeq" id="WP_263529597.1">
    <property type="nucleotide sequence ID" value="NZ_JAOVZB010000002.1"/>
</dbReference>
<dbReference type="NCBIfam" id="NF002475">
    <property type="entry name" value="PRK01723.1"/>
    <property type="match status" value="1"/>
</dbReference>
<evidence type="ECO:0000256" key="10">
    <source>
        <dbReference type="ARBA" id="ARBA00022840"/>
    </source>
</evidence>
<comment type="catalytic activity">
    <reaction evidence="14 15">
        <text>an alpha-Kdo-(2-&gt;6)-lipid IVA + ATP = a 4-O-phospho-alpha-Kdo-(2-&gt;6)-lipid IVA + ADP + H(+)</text>
        <dbReference type="Rhea" id="RHEA:74271"/>
        <dbReference type="ChEBI" id="CHEBI:15378"/>
        <dbReference type="ChEBI" id="CHEBI:30616"/>
        <dbReference type="ChEBI" id="CHEBI:176428"/>
        <dbReference type="ChEBI" id="CHEBI:193140"/>
        <dbReference type="ChEBI" id="CHEBI:456216"/>
        <dbReference type="EC" id="2.7.1.166"/>
    </reaction>
</comment>
<keyword evidence="11 15" id="KW-0448">Lipopolysaccharide biosynthesis</keyword>
<dbReference type="Pfam" id="PF06293">
    <property type="entry name" value="Kdo"/>
    <property type="match status" value="1"/>
</dbReference>
<evidence type="ECO:0000256" key="12">
    <source>
        <dbReference type="ARBA" id="ARBA00023136"/>
    </source>
</evidence>
<evidence type="ECO:0000256" key="7">
    <source>
        <dbReference type="ARBA" id="ARBA00022679"/>
    </source>
</evidence>
<organism evidence="16 17">
    <name type="scientific">Marinomonas sargassi</name>
    <dbReference type="NCBI Taxonomy" id="2984494"/>
    <lineage>
        <taxon>Bacteria</taxon>
        <taxon>Pseudomonadati</taxon>
        <taxon>Pseudomonadota</taxon>
        <taxon>Gammaproteobacteria</taxon>
        <taxon>Oceanospirillales</taxon>
        <taxon>Oceanospirillaceae</taxon>
        <taxon>Marinomonas</taxon>
    </lineage>
</organism>
<dbReference type="InterPro" id="IPR022826">
    <property type="entry name" value="KDO_kinase"/>
</dbReference>
<keyword evidence="5 15" id="KW-1003">Cell membrane</keyword>
<dbReference type="HAMAP" id="MF_00521">
    <property type="entry name" value="KDO_kinase"/>
    <property type="match status" value="1"/>
</dbReference>
<evidence type="ECO:0000256" key="5">
    <source>
        <dbReference type="ARBA" id="ARBA00022475"/>
    </source>
</evidence>
<dbReference type="EC" id="2.7.1.166" evidence="4 15"/>
<dbReference type="InterPro" id="IPR011009">
    <property type="entry name" value="Kinase-like_dom_sf"/>
</dbReference>
<proteinExistence type="inferred from homology"/>
<evidence type="ECO:0000256" key="6">
    <source>
        <dbReference type="ARBA" id="ARBA00022519"/>
    </source>
</evidence>
<evidence type="ECO:0000256" key="1">
    <source>
        <dbReference type="ARBA" id="ARBA00004515"/>
    </source>
</evidence>
<evidence type="ECO:0000256" key="8">
    <source>
        <dbReference type="ARBA" id="ARBA00022741"/>
    </source>
</evidence>
<evidence type="ECO:0000256" key="9">
    <source>
        <dbReference type="ARBA" id="ARBA00022777"/>
    </source>
</evidence>